<dbReference type="PANTHER" id="PTHR24366:SF96">
    <property type="entry name" value="LEUCINE RICH REPEAT CONTAINING 53"/>
    <property type="match status" value="1"/>
</dbReference>
<organism evidence="6 7">
    <name type="scientific">Cyanidium caldarium</name>
    <name type="common">Red alga</name>
    <dbReference type="NCBI Taxonomy" id="2771"/>
    <lineage>
        <taxon>Eukaryota</taxon>
        <taxon>Rhodophyta</taxon>
        <taxon>Bangiophyceae</taxon>
        <taxon>Cyanidiales</taxon>
        <taxon>Cyanidiaceae</taxon>
        <taxon>Cyanidium</taxon>
    </lineage>
</organism>
<dbReference type="Gene3D" id="3.80.10.10">
    <property type="entry name" value="Ribonuclease Inhibitor"/>
    <property type="match status" value="1"/>
</dbReference>
<evidence type="ECO:0000313" key="7">
    <source>
        <dbReference type="Proteomes" id="UP001301350"/>
    </source>
</evidence>
<dbReference type="InterPro" id="IPR032675">
    <property type="entry name" value="LRR_dom_sf"/>
</dbReference>
<protein>
    <recommendedName>
        <fullName evidence="5">Response regulatory domain-containing protein</fullName>
    </recommendedName>
</protein>
<dbReference type="PANTHER" id="PTHR24366">
    <property type="entry name" value="IG(IMMUNOGLOBULIN) AND LRR(LEUCINE RICH REPEAT) DOMAINS"/>
    <property type="match status" value="1"/>
</dbReference>
<dbReference type="PROSITE" id="PS00018">
    <property type="entry name" value="EF_HAND_1"/>
    <property type="match status" value="1"/>
</dbReference>
<evidence type="ECO:0000256" key="2">
    <source>
        <dbReference type="ARBA" id="ARBA00022737"/>
    </source>
</evidence>
<dbReference type="InterPro" id="IPR001789">
    <property type="entry name" value="Sig_transdc_resp-reg_receiver"/>
</dbReference>
<feature type="modified residue" description="4-aspartylphosphate" evidence="3">
    <location>
        <position position="474"/>
    </location>
</feature>
<name>A0AAV9J001_CYACA</name>
<keyword evidence="2" id="KW-0677">Repeat</keyword>
<dbReference type="InterPro" id="IPR011006">
    <property type="entry name" value="CheY-like_superfamily"/>
</dbReference>
<keyword evidence="1" id="KW-0433">Leucine-rich repeat</keyword>
<feature type="region of interest" description="Disordered" evidence="4">
    <location>
        <begin position="1269"/>
        <end position="1296"/>
    </location>
</feature>
<evidence type="ECO:0000313" key="6">
    <source>
        <dbReference type="EMBL" id="KAK4537839.1"/>
    </source>
</evidence>
<dbReference type="EMBL" id="JANCYW010000014">
    <property type="protein sequence ID" value="KAK4537839.1"/>
    <property type="molecule type" value="Genomic_DNA"/>
</dbReference>
<feature type="domain" description="Response regulatory" evidence="5">
    <location>
        <begin position="422"/>
        <end position="539"/>
    </location>
</feature>
<evidence type="ECO:0000259" key="5">
    <source>
        <dbReference type="PROSITE" id="PS50110"/>
    </source>
</evidence>
<dbReference type="Pfam" id="PF13855">
    <property type="entry name" value="LRR_8"/>
    <property type="match status" value="1"/>
</dbReference>
<evidence type="ECO:0000256" key="1">
    <source>
        <dbReference type="ARBA" id="ARBA00022614"/>
    </source>
</evidence>
<dbReference type="Proteomes" id="UP001301350">
    <property type="component" value="Unassembled WGS sequence"/>
</dbReference>
<dbReference type="SUPFAM" id="SSF52172">
    <property type="entry name" value="CheY-like"/>
    <property type="match status" value="1"/>
</dbReference>
<comment type="caution">
    <text evidence="6">The sequence shown here is derived from an EMBL/GenBank/DDBJ whole genome shotgun (WGS) entry which is preliminary data.</text>
</comment>
<feature type="region of interest" description="Disordered" evidence="4">
    <location>
        <begin position="303"/>
        <end position="322"/>
    </location>
</feature>
<feature type="region of interest" description="Disordered" evidence="4">
    <location>
        <begin position="69"/>
        <end position="89"/>
    </location>
</feature>
<feature type="region of interest" description="Disordered" evidence="4">
    <location>
        <begin position="694"/>
        <end position="718"/>
    </location>
</feature>
<evidence type="ECO:0000256" key="3">
    <source>
        <dbReference type="PROSITE-ProRule" id="PRU00169"/>
    </source>
</evidence>
<dbReference type="GO" id="GO:0000160">
    <property type="term" value="P:phosphorelay signal transduction system"/>
    <property type="evidence" value="ECO:0007669"/>
    <property type="project" value="InterPro"/>
</dbReference>
<dbReference type="InterPro" id="IPR001611">
    <property type="entry name" value="Leu-rich_rpt"/>
</dbReference>
<accession>A0AAV9J001</accession>
<evidence type="ECO:0000256" key="4">
    <source>
        <dbReference type="SAM" id="MobiDB-lite"/>
    </source>
</evidence>
<dbReference type="PROSITE" id="PS50110">
    <property type="entry name" value="RESPONSE_REGULATORY"/>
    <property type="match status" value="1"/>
</dbReference>
<keyword evidence="7" id="KW-1185">Reference proteome</keyword>
<feature type="region of interest" description="Disordered" evidence="4">
    <location>
        <begin position="16"/>
        <end position="49"/>
    </location>
</feature>
<gene>
    <name evidence="6" type="ORF">CDCA_CDCA14G3864</name>
</gene>
<dbReference type="SUPFAM" id="SSF52058">
    <property type="entry name" value="L domain-like"/>
    <property type="match status" value="1"/>
</dbReference>
<dbReference type="InterPro" id="IPR018247">
    <property type="entry name" value="EF_Hand_1_Ca_BS"/>
</dbReference>
<proteinExistence type="predicted"/>
<reference evidence="6 7" key="1">
    <citation type="submission" date="2022-07" db="EMBL/GenBank/DDBJ databases">
        <title>Genome-wide signatures of adaptation to extreme environments.</title>
        <authorList>
            <person name="Cho C.H."/>
            <person name="Yoon H.S."/>
        </authorList>
    </citation>
    <scope>NUCLEOTIDE SEQUENCE [LARGE SCALE GENOMIC DNA]</scope>
    <source>
        <strain evidence="6 7">DBV 063 E5</strain>
    </source>
</reference>
<sequence length="1296" mass="137968">MPLPKSDSTQLLVSLVVEHSRRSVSPAPPEGSSTPTGETPPLQNACGGEIREAADDAWRACPEKQSVAAVSTALPRQPSPPARESRSLSSEAGSAKLALPISGVVGACFLSGTALAADSLGPPHPVRFEVTAADTAVCVSSANLCTLSLDALRTLPSLASLREISLASNRLRRLDLRPLAACRSLQTLLLHDNQLEGIDLSPLAKCPQLERLWLHRNDFKCIDLSPLAIHGSNLRSLYLGRNRLVQVDLSPLQKCCKLRALHLDGNAELRELDVTPLFACPELSAFEAPPHARLLVREEAALEAQQQHRNGQQREDGEWAGIRGSLSRGTKVQLPKAFRRRNIVLHWIRTGEVRGDQQRGIEAERPYGSAPNLAVMAGDGAPPADTRSARQRDAPAGSMDVEALALESGGAANAAAAGVLRHALVVGHTTSKRLAMAQLLEHGGQLRVTHVPNLSAAFQMLRREPLHVDLILLDPVLSELFFDCAGELVRLLRVPVIVIGPPEYEASGMFQKCMMQGATGYMVFPLETPDSRILCDVAQARAHDAPTGMPDDDERWANALQKLNLPNASGCEHRGDQTAVQTAAASAAEDEREKWSPSWWRRNVDIAADSSATGTAATPLNSLPPPSAQNVRHRLDATVQASLLQLNASIRLGDGSLAPGLSPGDRCRSPLSSQRLLLRQSEWRRIEGLFNGDTGAMNGRMAGDGHSRSPQRHHGPSLGPDEFAAVALACNLPACLGRVLFERAAARRARSAEPFGMRALPASGDVANGAADVSVPATRLDASAFYAYYRDVLAPLCSRYERLYRVLSQTPAEGGRGENGAGSPLRTPGALGSGSVSVGFVSRRYVYLIVRDLIWARHQKRWTMSAGQHGGSVEDANWPGRMAATCGGAYSPLTQMHTSWSAPSFGAGGGGGAHGSVEMSATSELERTVSTACACVWFYLGGGARQRLPIRALRRAHFAESVFAAERGAMLDNVVEMLRGGGVVSMVLREYDIVARLIPSGDSTDDAFKWTGEASGALHDEAGGASDCSMQMACADAHTIWSAMMPVASAAPPPLGPSGLSRDAVVQYCLESGTLLPRAVDVLFAKATSPGNDVGAAASTEAVNGSSAADPAAAADNDGNAAALPADAFAVLFLALGDPGAASASDVLFSIMDADMDGVVSPADVAHFYLQKRELLLKEGIVLAPPRFLWHQIVDLFGRDRDRMAVESAGVTAKMMRSLSERRRANLMRCVLYKDDGMALVDIQQTMQLEDLIAAESARAKQQVASDTLTYMPPPAPYGPSQMPSFDQGVTAACSK</sequence>
<keyword evidence="3" id="KW-0597">Phosphoprotein</keyword>